<feature type="binding site" evidence="14">
    <location>
        <position position="97"/>
    </location>
    <ligand>
        <name>substrate</name>
    </ligand>
</feature>
<accession>A8GN64</accession>
<organism evidence="16 17">
    <name type="scientific">Rickettsia akari (strain Hartford)</name>
    <dbReference type="NCBI Taxonomy" id="293614"/>
    <lineage>
        <taxon>Bacteria</taxon>
        <taxon>Pseudomonadati</taxon>
        <taxon>Pseudomonadota</taxon>
        <taxon>Alphaproteobacteria</taxon>
        <taxon>Rickettsiales</taxon>
        <taxon>Rickettsiaceae</taxon>
        <taxon>Rickettsieae</taxon>
        <taxon>Rickettsia</taxon>
        <taxon>spotted fever group</taxon>
    </lineage>
</organism>
<dbReference type="CDD" id="cd05372">
    <property type="entry name" value="ENR_SDR"/>
    <property type="match status" value="1"/>
</dbReference>
<comment type="catalytic activity">
    <reaction evidence="11 12">
        <text>a 2,3-saturated acyl-[ACP] + NAD(+) = a (2E)-enoyl-[ACP] + NADH + H(+)</text>
        <dbReference type="Rhea" id="RHEA:10240"/>
        <dbReference type="Rhea" id="RHEA-COMP:9925"/>
        <dbReference type="Rhea" id="RHEA-COMP:9926"/>
        <dbReference type="ChEBI" id="CHEBI:15378"/>
        <dbReference type="ChEBI" id="CHEBI:57540"/>
        <dbReference type="ChEBI" id="CHEBI:57945"/>
        <dbReference type="ChEBI" id="CHEBI:78784"/>
        <dbReference type="ChEBI" id="CHEBI:78785"/>
        <dbReference type="EC" id="1.3.1.9"/>
    </reaction>
</comment>
<dbReference type="InterPro" id="IPR014358">
    <property type="entry name" value="Enoyl-ACP_Rdtase_NADH"/>
</dbReference>
<dbReference type="Gene3D" id="1.10.8.400">
    <property type="entry name" value="Enoyl acyl carrier protein reductase"/>
    <property type="match status" value="1"/>
</dbReference>
<keyword evidence="6 12" id="KW-0560">Oxidoreductase</keyword>
<dbReference type="RefSeq" id="WP_012149473.1">
    <property type="nucleotide sequence ID" value="NC_009881.1"/>
</dbReference>
<keyword evidence="17" id="KW-1185">Reference proteome</keyword>
<keyword evidence="8" id="KW-0443">Lipid metabolism</keyword>
<evidence type="ECO:0000256" key="9">
    <source>
        <dbReference type="ARBA" id="ARBA00023160"/>
    </source>
</evidence>
<dbReference type="EC" id="1.3.1.9" evidence="12"/>
<feature type="binding site" evidence="15">
    <location>
        <position position="94"/>
    </location>
    <ligand>
        <name>NAD(+)</name>
        <dbReference type="ChEBI" id="CHEBI:57540"/>
    </ligand>
</feature>
<feature type="binding site" evidence="15">
    <location>
        <begin position="193"/>
        <end position="197"/>
    </location>
    <ligand>
        <name>NAD(+)</name>
        <dbReference type="ChEBI" id="CHEBI:57540"/>
    </ligand>
</feature>
<dbReference type="KEGG" id="rak:A1C_02720"/>
<sequence>MTTGLLQGKKGLITGIANNMSISWAIAQLTKKHGAELWFTYQSEVLEKRVKPLAEEIGCNFVSELDVTNPKSISNLFDDIKAKWYSFDFLLHGMAFADKNELKGRYVDTSLENFHNSLHISCYSLLELSRSAEALMHDGGSIVTLTYYGAEKVIPNYNVMGISKAALEASVKYLANDLGKNNIRVNAISAGPIKTLASSAIGDFSTMLKSHATNAPLKRNTTQEDVGGAAVYLFSNLSQGVTGEIHYVDCGYNIMGSHKL</sequence>
<dbReference type="UniPathway" id="UPA00094"/>
<dbReference type="Pfam" id="PF13561">
    <property type="entry name" value="adh_short_C2"/>
    <property type="match status" value="1"/>
</dbReference>
<dbReference type="Gene3D" id="3.40.50.720">
    <property type="entry name" value="NAD(P)-binding Rossmann-like Domain"/>
    <property type="match status" value="1"/>
</dbReference>
<evidence type="ECO:0000313" key="17">
    <source>
        <dbReference type="Proteomes" id="UP000006830"/>
    </source>
</evidence>
<dbReference type="eggNOG" id="COG0623">
    <property type="taxonomic scope" value="Bacteria"/>
</dbReference>
<name>A8GN64_RICAH</name>
<dbReference type="PRINTS" id="PR00081">
    <property type="entry name" value="GDHRDH"/>
</dbReference>
<evidence type="ECO:0000256" key="5">
    <source>
        <dbReference type="ARBA" id="ARBA00022832"/>
    </source>
</evidence>
<proteinExistence type="inferred from homology"/>
<dbReference type="NCBIfam" id="NF005145">
    <property type="entry name" value="PRK06603.1"/>
    <property type="match status" value="1"/>
</dbReference>
<feature type="binding site" evidence="15">
    <location>
        <begin position="21"/>
        <end position="22"/>
    </location>
    <ligand>
        <name>NAD(+)</name>
        <dbReference type="ChEBI" id="CHEBI:57540"/>
    </ligand>
</feature>
<keyword evidence="4 12" id="KW-0444">Lipid biosynthesis</keyword>
<dbReference type="FunFam" id="1.10.8.400:FF:000001">
    <property type="entry name" value="Enoyl-[acyl-carrier-protein] reductase [NADH]"/>
    <property type="match status" value="1"/>
</dbReference>
<dbReference type="AlphaFoldDB" id="A8GN64"/>
<feature type="binding site" evidence="15">
    <location>
        <begin position="66"/>
        <end position="67"/>
    </location>
    <ligand>
        <name>NAD(+)</name>
        <dbReference type="ChEBI" id="CHEBI:57540"/>
    </ligand>
</feature>
<keyword evidence="7 12" id="KW-0520">NAD</keyword>
<dbReference type="FunFam" id="3.40.50.720:FF:000054">
    <property type="entry name" value="Enoyl-[acyl-carrier-protein] reductase [NADH]"/>
    <property type="match status" value="1"/>
</dbReference>
<feature type="active site" description="Proton acceptor" evidence="13">
    <location>
        <position position="147"/>
    </location>
</feature>
<dbReference type="PANTHER" id="PTHR43159">
    <property type="entry name" value="ENOYL-[ACYL-CARRIER-PROTEIN] REDUCTASE"/>
    <property type="match status" value="1"/>
</dbReference>
<evidence type="ECO:0000256" key="14">
    <source>
        <dbReference type="PIRSR" id="PIRSR000094-2"/>
    </source>
</evidence>
<evidence type="ECO:0000256" key="6">
    <source>
        <dbReference type="ARBA" id="ARBA00023002"/>
    </source>
</evidence>
<comment type="function">
    <text evidence="10">Catalyzes the reduction of a carbon-carbon double bond in an enoyl moiety that is covalently linked to an acyl carrier protein (ACP). Involved in the elongation cycle of fatty acid which are used in the lipid metabolism.</text>
</comment>
<gene>
    <name evidence="16" type="ordered locus">A1C_02720</name>
</gene>
<evidence type="ECO:0000256" key="15">
    <source>
        <dbReference type="PIRSR" id="PIRSR000094-3"/>
    </source>
</evidence>
<comment type="similarity">
    <text evidence="2 12">Belongs to the short-chain dehydrogenases/reductases (SDR) family. FabI subfamily.</text>
</comment>
<dbReference type="InterPro" id="IPR002347">
    <property type="entry name" value="SDR_fam"/>
</dbReference>
<evidence type="ECO:0000313" key="16">
    <source>
        <dbReference type="EMBL" id="ABV74839.1"/>
    </source>
</evidence>
<keyword evidence="9 12" id="KW-0275">Fatty acid biosynthesis</keyword>
<feature type="active site" description="Proton acceptor" evidence="13">
    <location>
        <position position="157"/>
    </location>
</feature>
<evidence type="ECO:0000256" key="2">
    <source>
        <dbReference type="ARBA" id="ARBA00009233"/>
    </source>
</evidence>
<dbReference type="PANTHER" id="PTHR43159:SF2">
    <property type="entry name" value="ENOYL-[ACYL-CARRIER-PROTEIN] REDUCTASE [NADH], CHLOROPLASTIC"/>
    <property type="match status" value="1"/>
</dbReference>
<evidence type="ECO:0000256" key="10">
    <source>
        <dbReference type="ARBA" id="ARBA00024967"/>
    </source>
</evidence>
<feature type="binding site" evidence="15">
    <location>
        <position position="164"/>
    </location>
    <ligand>
        <name>NAD(+)</name>
        <dbReference type="ChEBI" id="CHEBI:57540"/>
    </ligand>
</feature>
<dbReference type="STRING" id="293614.A1C_02720"/>
<keyword evidence="5" id="KW-0276">Fatty acid metabolism</keyword>
<feature type="binding site" evidence="15">
    <location>
        <position position="15"/>
    </location>
    <ligand>
        <name>NAD(+)</name>
        <dbReference type="ChEBI" id="CHEBI:57540"/>
    </ligand>
</feature>
<evidence type="ECO:0000256" key="4">
    <source>
        <dbReference type="ARBA" id="ARBA00022516"/>
    </source>
</evidence>
<comment type="pathway">
    <text evidence="1">Lipid metabolism; fatty acid biosynthesis.</text>
</comment>
<comment type="subunit">
    <text evidence="3">Homotetramer.</text>
</comment>
<feature type="binding site" evidence="15">
    <location>
        <position position="42"/>
    </location>
    <ligand>
        <name>NAD(+)</name>
        <dbReference type="ChEBI" id="CHEBI:57540"/>
    </ligand>
</feature>
<dbReference type="GO" id="GO:0006633">
    <property type="term" value="P:fatty acid biosynthetic process"/>
    <property type="evidence" value="ECO:0007669"/>
    <property type="project" value="UniProtKB-UniPathway"/>
</dbReference>
<reference evidence="16" key="1">
    <citation type="submission" date="2007-09" db="EMBL/GenBank/DDBJ databases">
        <title>Complete Genome Sequence of Rickettsia akari.</title>
        <authorList>
            <person name="Madan A."/>
            <person name="Fahey J."/>
            <person name="Helton E."/>
            <person name="Ketteman M."/>
            <person name="Madan A."/>
            <person name="Rodrigues S."/>
            <person name="Sanchez A."/>
            <person name="Whiting M."/>
            <person name="Dasch G."/>
            <person name="Eremeeva M."/>
        </authorList>
    </citation>
    <scope>NUCLEOTIDE SEQUENCE</scope>
    <source>
        <strain evidence="16">Hartford</strain>
    </source>
</reference>
<evidence type="ECO:0000256" key="8">
    <source>
        <dbReference type="ARBA" id="ARBA00023098"/>
    </source>
</evidence>
<dbReference type="Proteomes" id="UP000006830">
    <property type="component" value="Chromosome"/>
</dbReference>
<dbReference type="InterPro" id="IPR036291">
    <property type="entry name" value="NAD(P)-bd_dom_sf"/>
</dbReference>
<evidence type="ECO:0000256" key="1">
    <source>
        <dbReference type="ARBA" id="ARBA00005194"/>
    </source>
</evidence>
<dbReference type="GO" id="GO:0004318">
    <property type="term" value="F:enoyl-[acyl-carrier-protein] reductase (NADH) activity"/>
    <property type="evidence" value="ECO:0007669"/>
    <property type="project" value="UniProtKB-EC"/>
</dbReference>
<evidence type="ECO:0000256" key="3">
    <source>
        <dbReference type="ARBA" id="ARBA00011881"/>
    </source>
</evidence>
<evidence type="ECO:0000256" key="7">
    <source>
        <dbReference type="ARBA" id="ARBA00023027"/>
    </source>
</evidence>
<evidence type="ECO:0000256" key="13">
    <source>
        <dbReference type="PIRSR" id="PIRSR000094-1"/>
    </source>
</evidence>
<dbReference type="HOGENOM" id="CLU_010194_10_1_5"/>
<dbReference type="SUPFAM" id="SSF51735">
    <property type="entry name" value="NAD(P)-binding Rossmann-fold domains"/>
    <property type="match status" value="1"/>
</dbReference>
<dbReference type="EMBL" id="CP000847">
    <property type="protein sequence ID" value="ABV74839.1"/>
    <property type="molecule type" value="Genomic_DNA"/>
</dbReference>
<evidence type="ECO:0000256" key="12">
    <source>
        <dbReference type="PIRNR" id="PIRNR000094"/>
    </source>
</evidence>
<protein>
    <recommendedName>
        <fullName evidence="12">Enoyl-[acyl-carrier-protein] reductase [NADH]</fullName>
        <ecNumber evidence="12">1.3.1.9</ecNumber>
    </recommendedName>
</protein>
<dbReference type="PIRSF" id="PIRSF000094">
    <property type="entry name" value="Enoyl-ACP_rdct"/>
    <property type="match status" value="1"/>
</dbReference>
<evidence type="ECO:0000256" key="11">
    <source>
        <dbReference type="ARBA" id="ARBA00048572"/>
    </source>
</evidence>